<name>A0A0E9ML33_9SPHN</name>
<evidence type="ECO:0000256" key="4">
    <source>
        <dbReference type="ARBA" id="ARBA00022989"/>
    </source>
</evidence>
<keyword evidence="8" id="KW-1185">Reference proteome</keyword>
<evidence type="ECO:0000256" key="3">
    <source>
        <dbReference type="ARBA" id="ARBA00022692"/>
    </source>
</evidence>
<gene>
    <name evidence="7" type="ORF">SCH01S_15_01020</name>
</gene>
<dbReference type="InterPro" id="IPR005171">
    <property type="entry name" value="Cyt_c_oxidase_su4_prok"/>
</dbReference>
<dbReference type="EMBL" id="BBWU01000015">
    <property type="protein sequence ID" value="GAO38477.1"/>
    <property type="molecule type" value="Genomic_DNA"/>
</dbReference>
<dbReference type="InterPro" id="IPR011743">
    <property type="entry name" value="Caa3_sub_IV"/>
</dbReference>
<evidence type="ECO:0000256" key="5">
    <source>
        <dbReference type="ARBA" id="ARBA00023136"/>
    </source>
</evidence>
<feature type="transmembrane region" description="Helical" evidence="6">
    <location>
        <begin position="7"/>
        <end position="27"/>
    </location>
</feature>
<accession>A0A0E9ML33</accession>
<comment type="caution">
    <text evidence="7">The sequence shown here is derived from an EMBL/GenBank/DDBJ whole genome shotgun (WGS) entry which is preliminary data.</text>
</comment>
<dbReference type="AlphaFoldDB" id="A0A0E9ML33"/>
<dbReference type="GO" id="GO:0005886">
    <property type="term" value="C:plasma membrane"/>
    <property type="evidence" value="ECO:0007669"/>
    <property type="project" value="UniProtKB-SubCell"/>
</dbReference>
<evidence type="ECO:0000256" key="1">
    <source>
        <dbReference type="ARBA" id="ARBA00004651"/>
    </source>
</evidence>
<evidence type="ECO:0000256" key="6">
    <source>
        <dbReference type="SAM" id="Phobius"/>
    </source>
</evidence>
<feature type="transmembrane region" description="Helical" evidence="6">
    <location>
        <begin position="61"/>
        <end position="80"/>
    </location>
</feature>
<feature type="transmembrane region" description="Helical" evidence="6">
    <location>
        <begin position="33"/>
        <end position="54"/>
    </location>
</feature>
<protein>
    <submittedName>
        <fullName evidence="7">Putative cytochrome c oxidase subunit IV</fullName>
    </submittedName>
</protein>
<reference evidence="7 8" key="1">
    <citation type="submission" date="2015-04" db="EMBL/GenBank/DDBJ databases">
        <title>Whole genome shotgun sequence of Sphingomonas changbaiensis NBRC 104936.</title>
        <authorList>
            <person name="Katano-Makiyama Y."/>
            <person name="Hosoyama A."/>
            <person name="Hashimoto M."/>
            <person name="Noguchi M."/>
            <person name="Tsuchikane K."/>
            <person name="Ohji S."/>
            <person name="Yamazoe A."/>
            <person name="Ichikawa N."/>
            <person name="Kimura A."/>
            <person name="Fujita N."/>
        </authorList>
    </citation>
    <scope>NUCLEOTIDE SEQUENCE [LARGE SCALE GENOMIC DNA]</scope>
    <source>
        <strain evidence="7 8">NBRC 104936</strain>
    </source>
</reference>
<dbReference type="NCBIfam" id="TIGR02229">
    <property type="entry name" value="caa3_sub_IV"/>
    <property type="match status" value="1"/>
</dbReference>
<keyword evidence="2" id="KW-1003">Cell membrane</keyword>
<dbReference type="OrthoDB" id="7916717at2"/>
<proteinExistence type="predicted"/>
<dbReference type="Pfam" id="PF03626">
    <property type="entry name" value="COX4_pro"/>
    <property type="match status" value="1"/>
</dbReference>
<evidence type="ECO:0000313" key="8">
    <source>
        <dbReference type="Proteomes" id="UP000033202"/>
    </source>
</evidence>
<keyword evidence="5 6" id="KW-0472">Membrane</keyword>
<comment type="subcellular location">
    <subcellularLocation>
        <location evidence="1">Cell membrane</location>
        <topology evidence="1">Multi-pass membrane protein</topology>
    </subcellularLocation>
</comment>
<dbReference type="Proteomes" id="UP000033202">
    <property type="component" value="Unassembled WGS sequence"/>
</dbReference>
<evidence type="ECO:0000313" key="7">
    <source>
        <dbReference type="EMBL" id="GAO38477.1"/>
    </source>
</evidence>
<keyword evidence="3 6" id="KW-0812">Transmembrane</keyword>
<dbReference type="RefSeq" id="WP_046347308.1">
    <property type="nucleotide sequence ID" value="NZ_BBWU01000015.1"/>
</dbReference>
<dbReference type="STRING" id="1219043.SCH01S_15_01020"/>
<sequence length="106" mass="11548">MSAVLRTIWGCWAALVVLLATTTGLAFVPLGRWNIVVALAIATAKALIVVIVFMELRRSSGLVRVFAGAGFLWLLILLGLTGADYSSRHESYIPNTLQLHETPVKR</sequence>
<evidence type="ECO:0000256" key="2">
    <source>
        <dbReference type="ARBA" id="ARBA00022475"/>
    </source>
</evidence>
<keyword evidence="4 6" id="KW-1133">Transmembrane helix</keyword>
<organism evidence="7 8">
    <name type="scientific">Sphingomonas changbaiensis NBRC 104936</name>
    <dbReference type="NCBI Taxonomy" id="1219043"/>
    <lineage>
        <taxon>Bacteria</taxon>
        <taxon>Pseudomonadati</taxon>
        <taxon>Pseudomonadota</taxon>
        <taxon>Alphaproteobacteria</taxon>
        <taxon>Sphingomonadales</taxon>
        <taxon>Sphingomonadaceae</taxon>
        <taxon>Sphingomonas</taxon>
    </lineage>
</organism>